<reference evidence="1 2" key="1">
    <citation type="submission" date="2021-11" db="EMBL/GenBank/DDBJ databases">
        <authorList>
            <person name="Liang Q."/>
            <person name="Mou H."/>
            <person name="Liu Z."/>
        </authorList>
    </citation>
    <scope>NUCLEOTIDE SEQUENCE [LARGE SCALE GENOMIC DNA]</scope>
    <source>
        <strain evidence="1 2">CHU3</strain>
    </source>
</reference>
<keyword evidence="2" id="KW-1185">Reference proteome</keyword>
<organism evidence="1 2">
    <name type="scientific">Roseateles oligotrophus</name>
    <dbReference type="NCBI Taxonomy" id="1769250"/>
    <lineage>
        <taxon>Bacteria</taxon>
        <taxon>Pseudomonadati</taxon>
        <taxon>Pseudomonadota</taxon>
        <taxon>Betaproteobacteria</taxon>
        <taxon>Burkholderiales</taxon>
        <taxon>Sphaerotilaceae</taxon>
        <taxon>Roseateles</taxon>
    </lineage>
</organism>
<dbReference type="RefSeq" id="WP_263572604.1">
    <property type="nucleotide sequence ID" value="NZ_JAJIRN010000008.1"/>
</dbReference>
<protein>
    <submittedName>
        <fullName evidence="1">DNA-binding protein</fullName>
    </submittedName>
</protein>
<dbReference type="GO" id="GO:0003677">
    <property type="term" value="F:DNA binding"/>
    <property type="evidence" value="ECO:0007669"/>
    <property type="project" value="UniProtKB-KW"/>
</dbReference>
<gene>
    <name evidence="1" type="ORF">LNV07_18190</name>
</gene>
<comment type="caution">
    <text evidence="1">The sequence shown here is derived from an EMBL/GenBank/DDBJ whole genome shotgun (WGS) entry which is preliminary data.</text>
</comment>
<dbReference type="EMBL" id="JAJIRN010000008">
    <property type="protein sequence ID" value="MCV2370017.1"/>
    <property type="molecule type" value="Genomic_DNA"/>
</dbReference>
<proteinExistence type="predicted"/>
<accession>A0ABT2YJ37</accession>
<dbReference type="Proteomes" id="UP001209701">
    <property type="component" value="Unassembled WGS sequence"/>
</dbReference>
<evidence type="ECO:0000313" key="2">
    <source>
        <dbReference type="Proteomes" id="UP001209701"/>
    </source>
</evidence>
<sequence>MEKANTSPGSAPGRYGLSTDEFAAQHRVLAQSIRKQLWANGSYFGIVPLRLPNRKLLWPKDSVEKLLEAQNLSEGV</sequence>
<evidence type="ECO:0000313" key="1">
    <source>
        <dbReference type="EMBL" id="MCV2370017.1"/>
    </source>
</evidence>
<keyword evidence="1" id="KW-0238">DNA-binding</keyword>
<name>A0ABT2YJ37_9BURK</name>